<proteinExistence type="predicted"/>
<dbReference type="SUPFAM" id="SSF57701">
    <property type="entry name" value="Zn2/Cys6 DNA-binding domain"/>
    <property type="match status" value="1"/>
</dbReference>
<accession>A0A5N6DR39</accession>
<dbReference type="Pfam" id="PF00172">
    <property type="entry name" value="Zn_clus"/>
    <property type="match status" value="1"/>
</dbReference>
<evidence type="ECO:0000256" key="3">
    <source>
        <dbReference type="ARBA" id="ARBA00023163"/>
    </source>
</evidence>
<dbReference type="GO" id="GO:0000981">
    <property type="term" value="F:DNA-binding transcription factor activity, RNA polymerase II-specific"/>
    <property type="evidence" value="ECO:0007669"/>
    <property type="project" value="InterPro"/>
</dbReference>
<organism evidence="6 7">
    <name type="scientific">Aspergillus parasiticus</name>
    <dbReference type="NCBI Taxonomy" id="5067"/>
    <lineage>
        <taxon>Eukaryota</taxon>
        <taxon>Fungi</taxon>
        <taxon>Dikarya</taxon>
        <taxon>Ascomycota</taxon>
        <taxon>Pezizomycotina</taxon>
        <taxon>Eurotiomycetes</taxon>
        <taxon>Eurotiomycetidae</taxon>
        <taxon>Eurotiales</taxon>
        <taxon>Aspergillaceae</taxon>
        <taxon>Aspergillus</taxon>
        <taxon>Aspergillus subgen. Circumdati</taxon>
    </lineage>
</organism>
<dbReference type="InterPro" id="IPR036864">
    <property type="entry name" value="Zn2-C6_fun-type_DNA-bd_sf"/>
</dbReference>
<evidence type="ECO:0000259" key="5">
    <source>
        <dbReference type="PROSITE" id="PS50048"/>
    </source>
</evidence>
<keyword evidence="4" id="KW-0539">Nucleus</keyword>
<evidence type="ECO:0000313" key="6">
    <source>
        <dbReference type="EMBL" id="KAB8207599.1"/>
    </source>
</evidence>
<dbReference type="GO" id="GO:0003677">
    <property type="term" value="F:DNA binding"/>
    <property type="evidence" value="ECO:0007669"/>
    <property type="project" value="UniProtKB-KW"/>
</dbReference>
<keyword evidence="1" id="KW-0805">Transcription regulation</keyword>
<keyword evidence="2" id="KW-0238">DNA-binding</keyword>
<dbReference type="EMBL" id="ML734956">
    <property type="protein sequence ID" value="KAB8207599.1"/>
    <property type="molecule type" value="Genomic_DNA"/>
</dbReference>
<evidence type="ECO:0000313" key="7">
    <source>
        <dbReference type="Proteomes" id="UP000326532"/>
    </source>
</evidence>
<dbReference type="GO" id="GO:0009893">
    <property type="term" value="P:positive regulation of metabolic process"/>
    <property type="evidence" value="ECO:0007669"/>
    <property type="project" value="UniProtKB-ARBA"/>
</dbReference>
<evidence type="ECO:0000256" key="4">
    <source>
        <dbReference type="ARBA" id="ARBA00023242"/>
    </source>
</evidence>
<keyword evidence="3" id="KW-0804">Transcription</keyword>
<dbReference type="PROSITE" id="PS00463">
    <property type="entry name" value="ZN2_CY6_FUNGAL_1"/>
    <property type="match status" value="1"/>
</dbReference>
<protein>
    <recommendedName>
        <fullName evidence="5">Zn(2)-C6 fungal-type domain-containing protein</fullName>
    </recommendedName>
</protein>
<dbReference type="Gene3D" id="4.10.240.10">
    <property type="entry name" value="Zn(2)-C6 fungal-type DNA-binding domain"/>
    <property type="match status" value="1"/>
</dbReference>
<dbReference type="InterPro" id="IPR001138">
    <property type="entry name" value="Zn2Cys6_DnaBD"/>
</dbReference>
<dbReference type="SMART" id="SM00066">
    <property type="entry name" value="GAL4"/>
    <property type="match status" value="1"/>
</dbReference>
<dbReference type="PROSITE" id="PS50048">
    <property type="entry name" value="ZN2_CY6_FUNGAL_2"/>
    <property type="match status" value="1"/>
</dbReference>
<feature type="domain" description="Zn(2)-C6 fungal-type" evidence="5">
    <location>
        <begin position="16"/>
        <end position="46"/>
    </location>
</feature>
<gene>
    <name evidence="6" type="ORF">BDV34DRAFT_191973</name>
</gene>
<dbReference type="AlphaFoldDB" id="A0A5N6DR39"/>
<name>A0A5N6DR39_ASPPA</name>
<dbReference type="VEuPathDB" id="FungiDB:BDV34DRAFT_191973"/>
<reference evidence="6 7" key="1">
    <citation type="submission" date="2019-04" db="EMBL/GenBank/DDBJ databases">
        <title>Fungal friends and foes A comparative genomics study of 23 Aspergillus species from section Flavi.</title>
        <authorList>
            <consortium name="DOE Joint Genome Institute"/>
            <person name="Kjaerbolling I."/>
            <person name="Vesth T.C."/>
            <person name="Frisvad J.C."/>
            <person name="Nybo J.L."/>
            <person name="Theobald S."/>
            <person name="Kildgaard S."/>
            <person name="Petersen T.I."/>
            <person name="Kuo A."/>
            <person name="Sato A."/>
            <person name="Lyhne E.K."/>
            <person name="Kogle M.E."/>
            <person name="Wiebenga A."/>
            <person name="Kun R.S."/>
            <person name="Lubbers R.J."/>
            <person name="Makela M.R."/>
            <person name="Barry K."/>
            <person name="Chovatia M."/>
            <person name="Clum A."/>
            <person name="Daum C."/>
            <person name="Haridas S."/>
            <person name="He G."/>
            <person name="LaButti K."/>
            <person name="Lipzen A."/>
            <person name="Mondo S."/>
            <person name="Pangilinan J."/>
            <person name="Riley R."/>
            <person name="Salamov A."/>
            <person name="Simmons B.A."/>
            <person name="Magnuson J.K."/>
            <person name="Henrissat B."/>
            <person name="Mortensen U.H."/>
            <person name="Larsen T.O."/>
            <person name="De vries R.P."/>
            <person name="Grigoriev I.V."/>
            <person name="Machida M."/>
            <person name="Baker S.E."/>
            <person name="Andersen M.R."/>
        </authorList>
    </citation>
    <scope>NUCLEOTIDE SEQUENCE [LARGE SCALE GENOMIC DNA]</scope>
    <source>
        <strain evidence="6 7">CBS 117618</strain>
    </source>
</reference>
<dbReference type="CDD" id="cd00067">
    <property type="entry name" value="GAL4"/>
    <property type="match status" value="1"/>
</dbReference>
<evidence type="ECO:0000256" key="2">
    <source>
        <dbReference type="ARBA" id="ARBA00023125"/>
    </source>
</evidence>
<dbReference type="GO" id="GO:0008270">
    <property type="term" value="F:zinc ion binding"/>
    <property type="evidence" value="ECO:0007669"/>
    <property type="project" value="InterPro"/>
</dbReference>
<sequence>MTEFNRAPRGGRHRSACDLCRHRKIRCDRAQPSCENCLLARVSCTFTAKPAEARKSIRQ</sequence>
<evidence type="ECO:0000256" key="1">
    <source>
        <dbReference type="ARBA" id="ARBA00023015"/>
    </source>
</evidence>
<keyword evidence="7" id="KW-1185">Reference proteome</keyword>
<dbReference type="Proteomes" id="UP000326532">
    <property type="component" value="Unassembled WGS sequence"/>
</dbReference>